<evidence type="ECO:0000256" key="4">
    <source>
        <dbReference type="ARBA" id="ARBA00073031"/>
    </source>
</evidence>
<dbReference type="Gene3D" id="2.30.33.40">
    <property type="entry name" value="GroES chaperonin"/>
    <property type="match status" value="2"/>
</dbReference>
<evidence type="ECO:0000256" key="1">
    <source>
        <dbReference type="ARBA" id="ARBA00006975"/>
    </source>
</evidence>
<dbReference type="SUPFAM" id="SSF50129">
    <property type="entry name" value="GroES-like"/>
    <property type="match status" value="2"/>
</dbReference>
<feature type="signal peptide" evidence="7">
    <location>
        <begin position="1"/>
        <end position="16"/>
    </location>
</feature>
<dbReference type="SMART" id="SM00883">
    <property type="entry name" value="Cpn10"/>
    <property type="match status" value="2"/>
</dbReference>
<keyword evidence="9" id="KW-1185">Reference proteome</keyword>
<proteinExistence type="inferred from homology"/>
<comment type="caution">
    <text evidence="8">The sequence shown here is derived from an EMBL/GenBank/DDBJ whole genome shotgun (WGS) entry which is preliminary data.</text>
</comment>
<dbReference type="Pfam" id="PF00166">
    <property type="entry name" value="Cpn10"/>
    <property type="match status" value="2"/>
</dbReference>
<feature type="chain" id="PRO_5044802300" description="20 kDa chaperonin, chloroplastic" evidence="7">
    <location>
        <begin position="17"/>
        <end position="241"/>
    </location>
</feature>
<accession>A0ABD3P5I3</accession>
<evidence type="ECO:0000256" key="3">
    <source>
        <dbReference type="ARBA" id="ARBA00031971"/>
    </source>
</evidence>
<dbReference type="InterPro" id="IPR037124">
    <property type="entry name" value="Chaperonin_GroES_sf"/>
</dbReference>
<comment type="similarity">
    <text evidence="1 6">Belongs to the GroES chaperonin family.</text>
</comment>
<evidence type="ECO:0000313" key="8">
    <source>
        <dbReference type="EMBL" id="KAL3782673.1"/>
    </source>
</evidence>
<evidence type="ECO:0000256" key="5">
    <source>
        <dbReference type="ARBA" id="ARBA00079398"/>
    </source>
</evidence>
<dbReference type="InterPro" id="IPR020818">
    <property type="entry name" value="Chaperonin_GroES"/>
</dbReference>
<evidence type="ECO:0000256" key="6">
    <source>
        <dbReference type="RuleBase" id="RU003479"/>
    </source>
</evidence>
<sequence length="241" mass="25859">MNKILLLLTTIPQIISFTPSPSSSSIRHHSHHHAVLEGREIEGALAPTNNFILVKKAGVVEQTEGGILLTGSAKIKKTEGLVISTGPGRHHSESGLLFPMPVQPGDSVLYGKYDGTEIDYNGEKHALIRDEDILVKWTGESLTQGNAEVVSDNVLVRVTDSKEDETASGLVIASTVKKGSKPSTGEVVKVGPGRMASNGEIMTVDISVGDMVKFRDFAGNEVVIEGEEYSVVRMPDILAKF</sequence>
<dbReference type="PANTHER" id="PTHR10772">
    <property type="entry name" value="10 KDA HEAT SHOCK PROTEIN"/>
    <property type="match status" value="1"/>
</dbReference>
<gene>
    <name evidence="8" type="ORF">ACHAWO_002598</name>
</gene>
<dbReference type="AlphaFoldDB" id="A0ABD3P5I3"/>
<reference evidence="8 9" key="1">
    <citation type="submission" date="2024-10" db="EMBL/GenBank/DDBJ databases">
        <title>Updated reference genomes for cyclostephanoid diatoms.</title>
        <authorList>
            <person name="Roberts W.R."/>
            <person name="Alverson A.J."/>
        </authorList>
    </citation>
    <scope>NUCLEOTIDE SEQUENCE [LARGE SCALE GENOMIC DNA]</scope>
    <source>
        <strain evidence="8 9">AJA010-31</strain>
    </source>
</reference>
<organism evidence="8 9">
    <name type="scientific">Cyclotella atomus</name>
    <dbReference type="NCBI Taxonomy" id="382360"/>
    <lineage>
        <taxon>Eukaryota</taxon>
        <taxon>Sar</taxon>
        <taxon>Stramenopiles</taxon>
        <taxon>Ochrophyta</taxon>
        <taxon>Bacillariophyta</taxon>
        <taxon>Coscinodiscophyceae</taxon>
        <taxon>Thalassiosirophycidae</taxon>
        <taxon>Stephanodiscales</taxon>
        <taxon>Stephanodiscaceae</taxon>
        <taxon>Cyclotella</taxon>
    </lineage>
</organism>
<keyword evidence="2 6" id="KW-0143">Chaperone</keyword>
<evidence type="ECO:0000313" key="9">
    <source>
        <dbReference type="Proteomes" id="UP001530400"/>
    </source>
</evidence>
<dbReference type="FunFam" id="2.30.33.40:FF:000001">
    <property type="entry name" value="10 kDa chaperonin"/>
    <property type="match status" value="2"/>
</dbReference>
<dbReference type="EMBL" id="JALLPJ020000798">
    <property type="protein sequence ID" value="KAL3782673.1"/>
    <property type="molecule type" value="Genomic_DNA"/>
</dbReference>
<evidence type="ECO:0000256" key="2">
    <source>
        <dbReference type="ARBA" id="ARBA00023186"/>
    </source>
</evidence>
<dbReference type="PRINTS" id="PR00297">
    <property type="entry name" value="CHAPERONIN10"/>
</dbReference>
<dbReference type="PANTHER" id="PTHR10772:SF63">
    <property type="entry name" value="20 KDA CHAPERONIN, CHLOROPLASTIC"/>
    <property type="match status" value="1"/>
</dbReference>
<dbReference type="CDD" id="cd00320">
    <property type="entry name" value="cpn10"/>
    <property type="match status" value="2"/>
</dbReference>
<protein>
    <recommendedName>
        <fullName evidence="4">20 kDa chaperonin, chloroplastic</fullName>
    </recommendedName>
    <alternativeName>
        <fullName evidence="3">Chaperonin 10</fullName>
    </alternativeName>
    <alternativeName>
        <fullName evidence="5">Protein Cpn21</fullName>
    </alternativeName>
</protein>
<name>A0ABD3P5I3_9STRA</name>
<evidence type="ECO:0000256" key="7">
    <source>
        <dbReference type="SAM" id="SignalP"/>
    </source>
</evidence>
<keyword evidence="7" id="KW-0732">Signal</keyword>
<dbReference type="Proteomes" id="UP001530400">
    <property type="component" value="Unassembled WGS sequence"/>
</dbReference>
<dbReference type="InterPro" id="IPR011032">
    <property type="entry name" value="GroES-like_sf"/>
</dbReference>